<evidence type="ECO:0000313" key="2">
    <source>
        <dbReference type="EMBL" id="EGU58102.1"/>
    </source>
</evidence>
<proteinExistence type="predicted"/>
<evidence type="ECO:0000313" key="3">
    <source>
        <dbReference type="Proteomes" id="UP000003836"/>
    </source>
</evidence>
<dbReference type="Proteomes" id="UP000003836">
    <property type="component" value="Unassembled WGS sequence"/>
</dbReference>
<keyword evidence="3" id="KW-1185">Reference proteome</keyword>
<organism evidence="2 3">
    <name type="scientific">Vibrio tubiashii ATCC 19109</name>
    <dbReference type="NCBI Taxonomy" id="1051646"/>
    <lineage>
        <taxon>Bacteria</taxon>
        <taxon>Pseudomonadati</taxon>
        <taxon>Pseudomonadota</taxon>
        <taxon>Gammaproteobacteria</taxon>
        <taxon>Vibrionales</taxon>
        <taxon>Vibrionaceae</taxon>
        <taxon>Vibrio</taxon>
        <taxon>Vibrio oreintalis group</taxon>
    </lineage>
</organism>
<dbReference type="EMBL" id="AFWI01000041">
    <property type="protein sequence ID" value="EGU58102.1"/>
    <property type="molecule type" value="Genomic_DNA"/>
</dbReference>
<reference evidence="2 3" key="1">
    <citation type="journal article" date="2012" name="Int. J. Syst. Evol. Microbiol.">
        <title>Vibrio caribbeanicus sp. nov., isolated from the marine sponge Scleritoderma cyanea.</title>
        <authorList>
            <person name="Hoffmann M."/>
            <person name="Monday S.R."/>
            <person name="Allard M.W."/>
            <person name="Strain E.A."/>
            <person name="Whittaker P."/>
            <person name="Naum M."/>
            <person name="McCarthy P.J."/>
            <person name="Lopez J.V."/>
            <person name="Fischer M."/>
            <person name="Brown E.W."/>
        </authorList>
    </citation>
    <scope>NUCLEOTIDE SEQUENCE [LARGE SCALE GENOMIC DNA]</scope>
    <source>
        <strain evidence="2 3">ATCC 19109</strain>
    </source>
</reference>
<evidence type="ECO:0008006" key="4">
    <source>
        <dbReference type="Google" id="ProtNLM"/>
    </source>
</evidence>
<feature type="compositionally biased region" description="Polar residues" evidence="1">
    <location>
        <begin position="26"/>
        <end position="39"/>
    </location>
</feature>
<evidence type="ECO:0000256" key="1">
    <source>
        <dbReference type="SAM" id="MobiDB-lite"/>
    </source>
</evidence>
<gene>
    <name evidence="2" type="ORF">VITU9109_12688</name>
</gene>
<comment type="caution">
    <text evidence="2">The sequence shown here is derived from an EMBL/GenBank/DDBJ whole genome shotgun (WGS) entry which is preliminary data.</text>
</comment>
<sequence>MFKIGNRGSRYGPPQQAVQINQRLLQRQNKKVSASNTHKGNLPEAS</sequence>
<protein>
    <recommendedName>
        <fullName evidence="4">Transposase</fullName>
    </recommendedName>
</protein>
<accession>A0ABN0DK40</accession>
<name>A0ABN0DK40_9VIBR</name>
<feature type="region of interest" description="Disordered" evidence="1">
    <location>
        <begin position="26"/>
        <end position="46"/>
    </location>
</feature>